<comment type="caution">
    <text evidence="1">The sequence shown here is derived from an EMBL/GenBank/DDBJ whole genome shotgun (WGS) entry which is preliminary data.</text>
</comment>
<accession>A0ACC0W939</accession>
<keyword evidence="2" id="KW-1185">Reference proteome</keyword>
<protein>
    <submittedName>
        <fullName evidence="1">Uncharacterized protein</fullName>
    </submittedName>
</protein>
<proteinExistence type="predicted"/>
<sequence>MSPRHRIEESVYTYTRRHRALACGCSRSRSPRALASQAPTSAALGRSFGFLERHAAIKCVIGRGQSGESCGRRPSSITQRIKRSGCWSSCSAWDTGSRYGSRHVSSSLSTIPSE</sequence>
<dbReference type="EMBL" id="CM047582">
    <property type="protein sequence ID" value="KAI9915262.1"/>
    <property type="molecule type" value="Genomic_DNA"/>
</dbReference>
<organism evidence="1 2">
    <name type="scientific">Peronosclerospora sorghi</name>
    <dbReference type="NCBI Taxonomy" id="230839"/>
    <lineage>
        <taxon>Eukaryota</taxon>
        <taxon>Sar</taxon>
        <taxon>Stramenopiles</taxon>
        <taxon>Oomycota</taxon>
        <taxon>Peronosporomycetes</taxon>
        <taxon>Peronosporales</taxon>
        <taxon>Peronosporaceae</taxon>
        <taxon>Peronosclerospora</taxon>
    </lineage>
</organism>
<dbReference type="Proteomes" id="UP001163321">
    <property type="component" value="Chromosome 3"/>
</dbReference>
<name>A0ACC0W939_9STRA</name>
<evidence type="ECO:0000313" key="2">
    <source>
        <dbReference type="Proteomes" id="UP001163321"/>
    </source>
</evidence>
<gene>
    <name evidence="1" type="ORF">PsorP6_006893</name>
</gene>
<reference evidence="1 2" key="1">
    <citation type="journal article" date="2022" name="bioRxiv">
        <title>The genome of the oomycete Peronosclerospora sorghi, a cosmopolitan pathogen of maize and sorghum, is inflated with dispersed pseudogenes.</title>
        <authorList>
            <person name="Fletcher K."/>
            <person name="Martin F."/>
            <person name="Isakeit T."/>
            <person name="Cavanaugh K."/>
            <person name="Magill C."/>
            <person name="Michelmore R."/>
        </authorList>
    </citation>
    <scope>NUCLEOTIDE SEQUENCE [LARGE SCALE GENOMIC DNA]</scope>
    <source>
        <strain evidence="1">P6</strain>
    </source>
</reference>
<evidence type="ECO:0000313" key="1">
    <source>
        <dbReference type="EMBL" id="KAI9915262.1"/>
    </source>
</evidence>